<dbReference type="GeneID" id="88174338"/>
<feature type="transmembrane region" description="Helical" evidence="12">
    <location>
        <begin position="165"/>
        <end position="190"/>
    </location>
</feature>
<evidence type="ECO:0000256" key="1">
    <source>
        <dbReference type="ARBA" id="ARBA00004477"/>
    </source>
</evidence>
<evidence type="ECO:0000256" key="9">
    <source>
        <dbReference type="ARBA" id="ARBA00022989"/>
    </source>
</evidence>
<dbReference type="EC" id="2.4.1.-" evidence="12"/>
<keyword evidence="15" id="KW-1185">Reference proteome</keyword>
<comment type="function">
    <text evidence="11">Mannosyltransferase involved in glycosylphosphatidylinositol-anchor biosynthesis. Transfers the third mannose to Man2-GlcN-acyl-PI during GPI precursor assembly.</text>
</comment>
<accession>A0AAX4HC24</accession>
<dbReference type="KEGG" id="asau:88174338"/>
<keyword evidence="8 12" id="KW-0256">Endoplasmic reticulum</keyword>
<keyword evidence="10 12" id="KW-0472">Membrane</keyword>
<keyword evidence="9 12" id="KW-1133">Transmembrane helix</keyword>
<evidence type="ECO:0000256" key="7">
    <source>
        <dbReference type="ARBA" id="ARBA00022692"/>
    </source>
</evidence>
<feature type="transmembrane region" description="Helical" evidence="12">
    <location>
        <begin position="255"/>
        <end position="275"/>
    </location>
</feature>
<evidence type="ECO:0000256" key="6">
    <source>
        <dbReference type="ARBA" id="ARBA00022679"/>
    </source>
</evidence>
<reference evidence="14 15" key="1">
    <citation type="submission" date="2023-10" db="EMBL/GenBank/DDBJ databases">
        <title>Draft Genome Sequence of Candida saopaulonensis from a very Premature Infant with Sepsis.</title>
        <authorList>
            <person name="Ning Y."/>
            <person name="Dai R."/>
            <person name="Xiao M."/>
            <person name="Xu Y."/>
            <person name="Yan Q."/>
            <person name="Zhang L."/>
        </authorList>
    </citation>
    <scope>NUCLEOTIDE SEQUENCE [LARGE SCALE GENOMIC DNA]</scope>
    <source>
        <strain evidence="14 15">19XY460</strain>
    </source>
</reference>
<keyword evidence="7 12" id="KW-0812">Transmembrane</keyword>
<keyword evidence="4" id="KW-0337">GPI-anchor biosynthesis</keyword>
<feature type="transmembrane region" description="Helical" evidence="12">
    <location>
        <begin position="202"/>
        <end position="220"/>
    </location>
</feature>
<evidence type="ECO:0000256" key="13">
    <source>
        <dbReference type="SAM" id="SignalP"/>
    </source>
</evidence>
<evidence type="ECO:0000313" key="14">
    <source>
        <dbReference type="EMBL" id="WPK25936.1"/>
    </source>
</evidence>
<dbReference type="GO" id="GO:0005789">
    <property type="term" value="C:endoplasmic reticulum membrane"/>
    <property type="evidence" value="ECO:0007669"/>
    <property type="project" value="UniProtKB-SubCell"/>
</dbReference>
<feature type="chain" id="PRO_5043679756" description="Mannosyltransferase" evidence="13">
    <location>
        <begin position="20"/>
        <end position="488"/>
    </location>
</feature>
<evidence type="ECO:0000256" key="3">
    <source>
        <dbReference type="ARBA" id="ARBA00006065"/>
    </source>
</evidence>
<evidence type="ECO:0000256" key="12">
    <source>
        <dbReference type="RuleBase" id="RU363075"/>
    </source>
</evidence>
<protein>
    <recommendedName>
        <fullName evidence="12">Mannosyltransferase</fullName>
        <ecNumber evidence="12">2.4.1.-</ecNumber>
    </recommendedName>
</protein>
<evidence type="ECO:0000256" key="5">
    <source>
        <dbReference type="ARBA" id="ARBA00022676"/>
    </source>
</evidence>
<dbReference type="RefSeq" id="XP_062878318.1">
    <property type="nucleotide sequence ID" value="XM_063022248.1"/>
</dbReference>
<gene>
    <name evidence="14" type="ORF">PUMCH_003274</name>
</gene>
<keyword evidence="5 12" id="KW-0328">Glycosyltransferase</keyword>
<feature type="transmembrane region" description="Helical" evidence="12">
    <location>
        <begin position="112"/>
        <end position="130"/>
    </location>
</feature>
<dbReference type="Pfam" id="PF03901">
    <property type="entry name" value="Glyco_transf_22"/>
    <property type="match status" value="1"/>
</dbReference>
<feature type="transmembrane region" description="Helical" evidence="12">
    <location>
        <begin position="281"/>
        <end position="298"/>
    </location>
</feature>
<feature type="transmembrane region" description="Helical" evidence="12">
    <location>
        <begin position="82"/>
        <end position="100"/>
    </location>
</feature>
<comment type="pathway">
    <text evidence="2">Glycolipid biosynthesis; glycosylphosphatidylinositol-anchor biosynthesis.</text>
</comment>
<evidence type="ECO:0000256" key="11">
    <source>
        <dbReference type="ARBA" id="ARBA00024708"/>
    </source>
</evidence>
<feature type="transmembrane region" description="Helical" evidence="12">
    <location>
        <begin position="330"/>
        <end position="349"/>
    </location>
</feature>
<evidence type="ECO:0000313" key="15">
    <source>
        <dbReference type="Proteomes" id="UP001338582"/>
    </source>
</evidence>
<proteinExistence type="inferred from homology"/>
<sequence>MRFLFFCALFLLRLFNSFTIETFFQPDEYFQCLEVAHSLVFGYGYWTWEWREALRSAIHPLIYAIGYKGAQILLSEDLAVRIAPKIVGALIAALTDYYVYKFARVYWQNDTKAVLSLILSVCSSWNWYVATRSFLNNLEMLFTVIGLSYWPWHQYRLMLLLQASFYGFLSCIIRPSNASLWGLLGATILLKNYMNFSRLMRLLLSLSIVLLAVLSISAAADRYVYGYWTFPLYTFMEFNVMKNLLIFYGSAPWHFYLFQGIPLMLMMYLPLYLIACYRRRSHLLVWYGLLVIGVYSCIDHKEFRFLQPIYPILLLLSADTLYHFRKWRRLIITTVLVVHVPVAFFFTRIHERGEIDVVKYLRDEESVSSIGFLTPCHSTPWQSMLHRHDLEAQSWFLTCEPPLHLSLGTLEHMKAYRDELDLFFDNPKKFLKDFRRPWPSHLVVFEPMVSTIEKNLGQYKECSRFFNSYFHWDSRRSGDIVVFCRKGK</sequence>
<feature type="signal peptide" evidence="13">
    <location>
        <begin position="1"/>
        <end position="19"/>
    </location>
</feature>
<dbReference type="PANTHER" id="PTHR22760">
    <property type="entry name" value="GLYCOSYLTRANSFERASE"/>
    <property type="match status" value="1"/>
</dbReference>
<evidence type="ECO:0000256" key="10">
    <source>
        <dbReference type="ARBA" id="ARBA00023136"/>
    </source>
</evidence>
<comment type="subcellular location">
    <subcellularLocation>
        <location evidence="1 12">Endoplasmic reticulum membrane</location>
        <topology evidence="1 12">Multi-pass membrane protein</topology>
    </subcellularLocation>
</comment>
<name>A0AAX4HC24_9ASCO</name>
<dbReference type="GO" id="GO:0006506">
    <property type="term" value="P:GPI anchor biosynthetic process"/>
    <property type="evidence" value="ECO:0007669"/>
    <property type="project" value="UniProtKB-KW"/>
</dbReference>
<dbReference type="GO" id="GO:0000026">
    <property type="term" value="F:alpha-1,2-mannosyltransferase activity"/>
    <property type="evidence" value="ECO:0007669"/>
    <property type="project" value="TreeGrafter"/>
</dbReference>
<dbReference type="AlphaFoldDB" id="A0AAX4HC24"/>
<dbReference type="EMBL" id="CP138897">
    <property type="protein sequence ID" value="WPK25936.1"/>
    <property type="molecule type" value="Genomic_DNA"/>
</dbReference>
<dbReference type="Proteomes" id="UP001338582">
    <property type="component" value="Chromosome 4"/>
</dbReference>
<organism evidence="14 15">
    <name type="scientific">Australozyma saopauloensis</name>
    <dbReference type="NCBI Taxonomy" id="291208"/>
    <lineage>
        <taxon>Eukaryota</taxon>
        <taxon>Fungi</taxon>
        <taxon>Dikarya</taxon>
        <taxon>Ascomycota</taxon>
        <taxon>Saccharomycotina</taxon>
        <taxon>Pichiomycetes</taxon>
        <taxon>Metschnikowiaceae</taxon>
        <taxon>Australozyma</taxon>
    </lineage>
</organism>
<dbReference type="PANTHER" id="PTHR22760:SF4">
    <property type="entry name" value="GPI MANNOSYLTRANSFERASE 3"/>
    <property type="match status" value="1"/>
</dbReference>
<evidence type="ECO:0000256" key="4">
    <source>
        <dbReference type="ARBA" id="ARBA00022502"/>
    </source>
</evidence>
<comment type="similarity">
    <text evidence="3">Belongs to the glycosyltransferase 22 family. PIGB subfamily.</text>
</comment>
<evidence type="ECO:0000256" key="8">
    <source>
        <dbReference type="ARBA" id="ARBA00022824"/>
    </source>
</evidence>
<evidence type="ECO:0000256" key="2">
    <source>
        <dbReference type="ARBA" id="ARBA00004687"/>
    </source>
</evidence>
<keyword evidence="6" id="KW-0808">Transferase</keyword>
<dbReference type="InterPro" id="IPR005599">
    <property type="entry name" value="GPI_mannosylTrfase"/>
</dbReference>
<keyword evidence="13" id="KW-0732">Signal</keyword>